<evidence type="ECO:0000313" key="7">
    <source>
        <dbReference type="EMBL" id="MBC5788223.1"/>
    </source>
</evidence>
<evidence type="ECO:0000256" key="1">
    <source>
        <dbReference type="ARBA" id="ARBA00005417"/>
    </source>
</evidence>
<dbReference type="Proteomes" id="UP000649151">
    <property type="component" value="Unassembled WGS sequence"/>
</dbReference>
<dbReference type="InterPro" id="IPR003439">
    <property type="entry name" value="ABC_transporter-like_ATP-bd"/>
</dbReference>
<name>A0ABR7IT11_9CLOT</name>
<dbReference type="PROSITE" id="PS50893">
    <property type="entry name" value="ABC_TRANSPORTER_2"/>
    <property type="match status" value="1"/>
</dbReference>
<dbReference type="RefSeq" id="WP_186996845.1">
    <property type="nucleotide sequence ID" value="NZ_JACOQK010000001.1"/>
</dbReference>
<feature type="domain" description="ABC transporter" evidence="6">
    <location>
        <begin position="2"/>
        <end position="239"/>
    </location>
</feature>
<dbReference type="CDD" id="cd03230">
    <property type="entry name" value="ABC_DR_subfamily_A"/>
    <property type="match status" value="1"/>
</dbReference>
<dbReference type="Pfam" id="PF00005">
    <property type="entry name" value="ABC_tran"/>
    <property type="match status" value="1"/>
</dbReference>
<protein>
    <submittedName>
        <fullName evidence="7">ATP-binding cassette domain-containing protein</fullName>
    </submittedName>
</protein>
<reference evidence="7 8" key="1">
    <citation type="submission" date="2020-08" db="EMBL/GenBank/DDBJ databases">
        <title>Genome public.</title>
        <authorList>
            <person name="Liu C."/>
            <person name="Sun Q."/>
        </authorList>
    </citation>
    <scope>NUCLEOTIDE SEQUENCE [LARGE SCALE GENOMIC DNA]</scope>
    <source>
        <strain evidence="7 8">NSJ-27</strain>
    </source>
</reference>
<feature type="compositionally biased region" description="Basic and acidic residues" evidence="5">
    <location>
        <begin position="365"/>
        <end position="374"/>
    </location>
</feature>
<dbReference type="SUPFAM" id="SSF52540">
    <property type="entry name" value="P-loop containing nucleoside triphosphate hydrolases"/>
    <property type="match status" value="1"/>
</dbReference>
<keyword evidence="2" id="KW-0813">Transport</keyword>
<keyword evidence="3" id="KW-0547">Nucleotide-binding</keyword>
<keyword evidence="8" id="KW-1185">Reference proteome</keyword>
<dbReference type="PANTHER" id="PTHR43335:SF4">
    <property type="entry name" value="ABC TRANSPORTER, ATP-BINDING PROTEIN"/>
    <property type="match status" value="1"/>
</dbReference>
<accession>A0ABR7IT11</accession>
<organism evidence="7 8">
    <name type="scientific">Clostridium facile</name>
    <dbReference type="NCBI Taxonomy" id="2763035"/>
    <lineage>
        <taxon>Bacteria</taxon>
        <taxon>Bacillati</taxon>
        <taxon>Bacillota</taxon>
        <taxon>Clostridia</taxon>
        <taxon>Eubacteriales</taxon>
        <taxon>Clostridiaceae</taxon>
        <taxon>Clostridium</taxon>
    </lineage>
</organism>
<dbReference type="SMART" id="SM00382">
    <property type="entry name" value="AAA"/>
    <property type="match status" value="1"/>
</dbReference>
<dbReference type="InterPro" id="IPR003593">
    <property type="entry name" value="AAA+_ATPase"/>
</dbReference>
<feature type="compositionally biased region" description="Acidic residues" evidence="5">
    <location>
        <begin position="346"/>
        <end position="364"/>
    </location>
</feature>
<evidence type="ECO:0000256" key="3">
    <source>
        <dbReference type="ARBA" id="ARBA00022741"/>
    </source>
</evidence>
<dbReference type="PANTHER" id="PTHR43335">
    <property type="entry name" value="ABC TRANSPORTER, ATP-BINDING PROTEIN"/>
    <property type="match status" value="1"/>
</dbReference>
<comment type="caution">
    <text evidence="7">The sequence shown here is derived from an EMBL/GenBank/DDBJ whole genome shotgun (WGS) entry which is preliminary data.</text>
</comment>
<comment type="similarity">
    <text evidence="1">Belongs to the ABC transporter superfamily.</text>
</comment>
<dbReference type="EMBL" id="JACOQK010000001">
    <property type="protein sequence ID" value="MBC5788223.1"/>
    <property type="molecule type" value="Genomic_DNA"/>
</dbReference>
<proteinExistence type="inferred from homology"/>
<evidence type="ECO:0000256" key="2">
    <source>
        <dbReference type="ARBA" id="ARBA00022448"/>
    </source>
</evidence>
<dbReference type="GO" id="GO:0005524">
    <property type="term" value="F:ATP binding"/>
    <property type="evidence" value="ECO:0007669"/>
    <property type="project" value="UniProtKB-KW"/>
</dbReference>
<evidence type="ECO:0000259" key="6">
    <source>
        <dbReference type="PROSITE" id="PS50893"/>
    </source>
</evidence>
<keyword evidence="4 7" id="KW-0067">ATP-binding</keyword>
<evidence type="ECO:0000313" key="8">
    <source>
        <dbReference type="Proteomes" id="UP000649151"/>
    </source>
</evidence>
<sequence>MIQVEHLTKRYGSRKAVRDISFEVKQGEILGFLGPNGAGKSTTMNILTGYLSSTSGKVTINGLDIQEQPNQAKKTIGYLPEQPPLYPNMTVLEYLEFIYNLKKINLGGKGKQKKEKKFQHILEVCQRVQLDQVMDRLISNLSKGYKQRVGLAQAMLGNPEVLILDEPTVGLDPKQIIEIRSLIQQLGETHTIILSSHILSEIQAVCNRIIIINQGTIVADDTADHLTQALNEEKEYIIRVAGEEQQVLQVLQSLDHMREILSCGSKEEGTCDFILHPETGTEIRFALFHLLAEHNLPLLELKDNALTLEEVFLKLIAQQPPISEEDEDKSAVEEQQDDQVPQEGDMVLEDTEQNTSVEEPELENMEEKQDGGEQ</sequence>
<evidence type="ECO:0000256" key="5">
    <source>
        <dbReference type="SAM" id="MobiDB-lite"/>
    </source>
</evidence>
<gene>
    <name evidence="7" type="ORF">H8Z77_09380</name>
</gene>
<dbReference type="Gene3D" id="3.40.50.300">
    <property type="entry name" value="P-loop containing nucleotide triphosphate hydrolases"/>
    <property type="match status" value="1"/>
</dbReference>
<dbReference type="InterPro" id="IPR027417">
    <property type="entry name" value="P-loop_NTPase"/>
</dbReference>
<feature type="region of interest" description="Disordered" evidence="5">
    <location>
        <begin position="322"/>
        <end position="374"/>
    </location>
</feature>
<evidence type="ECO:0000256" key="4">
    <source>
        <dbReference type="ARBA" id="ARBA00022840"/>
    </source>
</evidence>